<evidence type="ECO:0000256" key="6">
    <source>
        <dbReference type="ARBA" id="ARBA00022833"/>
    </source>
</evidence>
<dbReference type="GO" id="GO:0004089">
    <property type="term" value="F:carbonate dehydratase activity"/>
    <property type="evidence" value="ECO:0007669"/>
    <property type="project" value="UniProtKB-UniRule"/>
</dbReference>
<gene>
    <name evidence="12" type="ORF">GSTUAT00007235001</name>
</gene>
<name>A0A292PPZ0_9PEZI</name>
<keyword evidence="6 9" id="KW-0862">Zinc</keyword>
<comment type="function">
    <text evidence="2 9">Reversible hydration of carbon dioxide.</text>
</comment>
<dbReference type="EC" id="4.2.1.1" evidence="4 9"/>
<keyword evidence="7 9" id="KW-0456">Lyase</keyword>
<evidence type="ECO:0000313" key="13">
    <source>
        <dbReference type="Proteomes" id="UP001412239"/>
    </source>
</evidence>
<protein>
    <recommendedName>
        <fullName evidence="4 9">Carbonic anhydrase</fullName>
        <ecNumber evidence="4 9">4.2.1.1</ecNumber>
    </recommendedName>
</protein>
<sequence length="287" mass="32138">MKMRSFILPLFFLSASLPSTIVSACLYKREDPTLPPYTYSGETGPLLWHSLTADGKSFPYEKCATGKQQSPIDITDEVPLAVNTTTTFPFSGEFSIEDDGHSIVVTPLKPDGYKSILGGEVYKLSQFHFHLSSEHRLRHESFPLEVHFVHTKLDDENKLAVVGIFFDLVDTGSGDALLQSIYPKLDGLQKPKHSRRGEQEKHGDSFEVQMHSINNIVDNSHIRSYPGSLTTPPCSEGVSWYVVEEPLAVTVKQFNKMKKIMKFNSRITQNDYSSPPKENLLALGKTS</sequence>
<evidence type="ECO:0000256" key="4">
    <source>
        <dbReference type="ARBA" id="ARBA00012925"/>
    </source>
</evidence>
<keyword evidence="13" id="KW-1185">Reference proteome</keyword>
<feature type="chain" id="PRO_5025093817" description="Carbonic anhydrase" evidence="9">
    <location>
        <begin position="24"/>
        <end position="287"/>
    </location>
</feature>
<dbReference type="PANTHER" id="PTHR18952">
    <property type="entry name" value="CARBONIC ANHYDRASE"/>
    <property type="match status" value="1"/>
</dbReference>
<dbReference type="InterPro" id="IPR041891">
    <property type="entry name" value="Alpha_CA_prokaryot-like"/>
</dbReference>
<dbReference type="Gene3D" id="3.10.200.10">
    <property type="entry name" value="Alpha carbonic anhydrase"/>
    <property type="match status" value="1"/>
</dbReference>
<dbReference type="AlphaFoldDB" id="A0A292PPZ0"/>
<dbReference type="PROSITE" id="PS00162">
    <property type="entry name" value="ALPHA_CA_1"/>
    <property type="match status" value="1"/>
</dbReference>
<feature type="region of interest" description="Disordered" evidence="10">
    <location>
        <begin position="268"/>
        <end position="287"/>
    </location>
</feature>
<proteinExistence type="inferred from homology"/>
<dbReference type="PROSITE" id="PS51144">
    <property type="entry name" value="ALPHA_CA_2"/>
    <property type="match status" value="1"/>
</dbReference>
<dbReference type="SUPFAM" id="SSF51069">
    <property type="entry name" value="Carbonic anhydrase"/>
    <property type="match status" value="1"/>
</dbReference>
<feature type="domain" description="Alpha-carbonic anhydrase" evidence="11">
    <location>
        <begin position="35"/>
        <end position="287"/>
    </location>
</feature>
<keyword evidence="9" id="KW-0732">Signal</keyword>
<evidence type="ECO:0000256" key="5">
    <source>
        <dbReference type="ARBA" id="ARBA00022723"/>
    </source>
</evidence>
<evidence type="ECO:0000256" key="8">
    <source>
        <dbReference type="ARBA" id="ARBA00048348"/>
    </source>
</evidence>
<dbReference type="SMART" id="SM01057">
    <property type="entry name" value="Carb_anhydrase"/>
    <property type="match status" value="1"/>
</dbReference>
<evidence type="ECO:0000256" key="10">
    <source>
        <dbReference type="SAM" id="MobiDB-lite"/>
    </source>
</evidence>
<dbReference type="EMBL" id="LN891119">
    <property type="protein sequence ID" value="CUS08688.1"/>
    <property type="molecule type" value="Genomic_DNA"/>
</dbReference>
<evidence type="ECO:0000256" key="3">
    <source>
        <dbReference type="ARBA" id="ARBA00010718"/>
    </source>
</evidence>
<evidence type="ECO:0000259" key="11">
    <source>
        <dbReference type="PROSITE" id="PS51144"/>
    </source>
</evidence>
<evidence type="ECO:0000256" key="7">
    <source>
        <dbReference type="ARBA" id="ARBA00023239"/>
    </source>
</evidence>
<dbReference type="GO" id="GO:0008270">
    <property type="term" value="F:zinc ion binding"/>
    <property type="evidence" value="ECO:0007669"/>
    <property type="project" value="UniProtKB-UniRule"/>
</dbReference>
<keyword evidence="5 9" id="KW-0479">Metal-binding</keyword>
<comment type="catalytic activity">
    <reaction evidence="8 9">
        <text>hydrogencarbonate + H(+) = CO2 + H2O</text>
        <dbReference type="Rhea" id="RHEA:10748"/>
        <dbReference type="ChEBI" id="CHEBI:15377"/>
        <dbReference type="ChEBI" id="CHEBI:15378"/>
        <dbReference type="ChEBI" id="CHEBI:16526"/>
        <dbReference type="ChEBI" id="CHEBI:17544"/>
        <dbReference type="EC" id="4.2.1.1"/>
    </reaction>
</comment>
<dbReference type="Proteomes" id="UP001412239">
    <property type="component" value="Unassembled WGS sequence"/>
</dbReference>
<dbReference type="InterPro" id="IPR023561">
    <property type="entry name" value="Carbonic_anhydrase_a-class"/>
</dbReference>
<reference evidence="12" key="1">
    <citation type="submission" date="2015-10" db="EMBL/GenBank/DDBJ databases">
        <authorList>
            <person name="Regsiter A."/>
            <person name="william w."/>
        </authorList>
    </citation>
    <scope>NUCLEOTIDE SEQUENCE</scope>
    <source>
        <strain evidence="12">Montdore</strain>
    </source>
</reference>
<dbReference type="InterPro" id="IPR001148">
    <property type="entry name" value="CA_dom"/>
</dbReference>
<accession>A0A292PPZ0</accession>
<dbReference type="Pfam" id="PF00194">
    <property type="entry name" value="Carb_anhydrase"/>
    <property type="match status" value="1"/>
</dbReference>
<comment type="cofactor">
    <cofactor evidence="1 9">
        <name>Zn(2+)</name>
        <dbReference type="ChEBI" id="CHEBI:29105"/>
    </cofactor>
</comment>
<dbReference type="InterPro" id="IPR036398">
    <property type="entry name" value="CA_dom_sf"/>
</dbReference>
<dbReference type="PROSITE" id="PS51257">
    <property type="entry name" value="PROKAR_LIPOPROTEIN"/>
    <property type="match status" value="1"/>
</dbReference>
<comment type="similarity">
    <text evidence="3 9">Belongs to the alpha-carbonic anhydrase family.</text>
</comment>
<dbReference type="InterPro" id="IPR018338">
    <property type="entry name" value="Carbonic_anhydrase_a-class_CS"/>
</dbReference>
<organism evidence="12 13">
    <name type="scientific">Tuber aestivum</name>
    <name type="common">summer truffle</name>
    <dbReference type="NCBI Taxonomy" id="59557"/>
    <lineage>
        <taxon>Eukaryota</taxon>
        <taxon>Fungi</taxon>
        <taxon>Dikarya</taxon>
        <taxon>Ascomycota</taxon>
        <taxon>Pezizomycotina</taxon>
        <taxon>Pezizomycetes</taxon>
        <taxon>Pezizales</taxon>
        <taxon>Tuberaceae</taxon>
        <taxon>Tuber</taxon>
    </lineage>
</organism>
<dbReference type="CDD" id="cd03124">
    <property type="entry name" value="alpha_CA_prokaryotic_like"/>
    <property type="match status" value="1"/>
</dbReference>
<dbReference type="PANTHER" id="PTHR18952:SF265">
    <property type="entry name" value="CARBONIC ANHYDRASE"/>
    <property type="match status" value="1"/>
</dbReference>
<feature type="signal peptide" evidence="9">
    <location>
        <begin position="1"/>
        <end position="23"/>
    </location>
</feature>
<evidence type="ECO:0000313" key="12">
    <source>
        <dbReference type="EMBL" id="CUS08688.1"/>
    </source>
</evidence>
<evidence type="ECO:0000256" key="9">
    <source>
        <dbReference type="RuleBase" id="RU367011"/>
    </source>
</evidence>
<evidence type="ECO:0000256" key="1">
    <source>
        <dbReference type="ARBA" id="ARBA00001947"/>
    </source>
</evidence>
<evidence type="ECO:0000256" key="2">
    <source>
        <dbReference type="ARBA" id="ARBA00002904"/>
    </source>
</evidence>